<evidence type="ECO:0008006" key="5">
    <source>
        <dbReference type="Google" id="ProtNLM"/>
    </source>
</evidence>
<keyword evidence="2" id="KW-0732">Signal</keyword>
<dbReference type="EMBL" id="JBBUTI010000012">
    <property type="protein sequence ID" value="MEK8047888.1"/>
    <property type="molecule type" value="Genomic_DNA"/>
</dbReference>
<protein>
    <recommendedName>
        <fullName evidence="5">Tetratricopeptide repeat protein</fullName>
    </recommendedName>
</protein>
<accession>A0ABU9C7T8</accession>
<feature type="chain" id="PRO_5045452687" description="Tetratricopeptide repeat protein" evidence="2">
    <location>
        <begin position="30"/>
        <end position="424"/>
    </location>
</feature>
<comment type="caution">
    <text evidence="3">The sequence shown here is derived from an EMBL/GenBank/DDBJ whole genome shotgun (WGS) entry which is preliminary data.</text>
</comment>
<evidence type="ECO:0000313" key="3">
    <source>
        <dbReference type="EMBL" id="MEK8047888.1"/>
    </source>
</evidence>
<feature type="signal peptide" evidence="2">
    <location>
        <begin position="1"/>
        <end position="29"/>
    </location>
</feature>
<evidence type="ECO:0000256" key="1">
    <source>
        <dbReference type="SAM" id="MobiDB-lite"/>
    </source>
</evidence>
<dbReference type="RefSeq" id="WP_341400198.1">
    <property type="nucleotide sequence ID" value="NZ_JBBUTI010000012.1"/>
</dbReference>
<reference evidence="3 4" key="1">
    <citation type="submission" date="2024-04" db="EMBL/GenBank/DDBJ databases">
        <title>Novel species of the genus Ideonella isolated from streams.</title>
        <authorList>
            <person name="Lu H."/>
        </authorList>
    </citation>
    <scope>NUCLEOTIDE SEQUENCE [LARGE SCALE GENOMIC DNA]</scope>
    <source>
        <strain evidence="3 4">LYT19W</strain>
    </source>
</reference>
<evidence type="ECO:0000313" key="4">
    <source>
        <dbReference type="Proteomes" id="UP001379945"/>
    </source>
</evidence>
<keyword evidence="4" id="KW-1185">Reference proteome</keyword>
<sequence length="424" mass="45743">MAHGSRTRRHVVSSGVAAVLLGCSVATYAALAKPYTPADDGQVVERLPAPVIAGESRQAERRQRAALRAAPSDPALALQAAYQALERMRLSGDARELGQARQVLAPWWRAAQLPPAVRLARAIVLQAGHDFEASLADLDALSTPQAAVPLALSAQATLSRASVLQVQGRWAEARRVCDTLNGPAFASLASRIAPQVAICLTELDSLQGQAPAAQRRFEQMAREAGPSATWLSLVRAELAHRQHDPRAGELYRQALAGRSDVYTLAAYADWLLEQKRPEQVVQLLADTRQADALRLRRSMALQRMKDPRAAAEIAALADTMDTNLARGDLSHAREMALFTLHLRPDPAAALSWAQRNWAVQREPIDAWLLLQAAEAAGQTAAAQPVVDFAQAQGWQDPRIEAARQARPPTKLSASAQPVRGGAQP</sequence>
<organism evidence="3 4">
    <name type="scientific">Ideonella margarita</name>
    <dbReference type="NCBI Taxonomy" id="2984191"/>
    <lineage>
        <taxon>Bacteria</taxon>
        <taxon>Pseudomonadati</taxon>
        <taxon>Pseudomonadota</taxon>
        <taxon>Betaproteobacteria</taxon>
        <taxon>Burkholderiales</taxon>
        <taxon>Sphaerotilaceae</taxon>
        <taxon>Ideonella</taxon>
    </lineage>
</organism>
<feature type="region of interest" description="Disordered" evidence="1">
    <location>
        <begin position="401"/>
        <end position="424"/>
    </location>
</feature>
<name>A0ABU9C7T8_9BURK</name>
<evidence type="ECO:0000256" key="2">
    <source>
        <dbReference type="SAM" id="SignalP"/>
    </source>
</evidence>
<dbReference type="Proteomes" id="UP001379945">
    <property type="component" value="Unassembled WGS sequence"/>
</dbReference>
<dbReference type="PROSITE" id="PS51257">
    <property type="entry name" value="PROKAR_LIPOPROTEIN"/>
    <property type="match status" value="1"/>
</dbReference>
<gene>
    <name evidence="3" type="ORF">AACH00_16130</name>
</gene>
<proteinExistence type="predicted"/>